<dbReference type="EMBL" id="CP042425">
    <property type="protein sequence ID" value="QEL17371.1"/>
    <property type="molecule type" value="Genomic_DNA"/>
</dbReference>
<dbReference type="InterPro" id="IPR029016">
    <property type="entry name" value="GAF-like_dom_sf"/>
</dbReference>
<evidence type="ECO:0000313" key="3">
    <source>
        <dbReference type="EMBL" id="QEL17371.1"/>
    </source>
</evidence>
<dbReference type="Gene3D" id="3.30.450.40">
    <property type="match status" value="1"/>
</dbReference>
<dbReference type="SUPFAM" id="SSF55781">
    <property type="entry name" value="GAF domain-like"/>
    <property type="match status" value="1"/>
</dbReference>
<dbReference type="Proteomes" id="UP000324974">
    <property type="component" value="Chromosome"/>
</dbReference>
<dbReference type="RefSeq" id="WP_149111993.1">
    <property type="nucleotide sequence ID" value="NZ_CP042425.1"/>
</dbReference>
<accession>A0A5C1ADQ8</accession>
<dbReference type="InterPro" id="IPR052016">
    <property type="entry name" value="Bact_Sigma-Reg"/>
</dbReference>
<organism evidence="3 4">
    <name type="scientific">Limnoglobus roseus</name>
    <dbReference type="NCBI Taxonomy" id="2598579"/>
    <lineage>
        <taxon>Bacteria</taxon>
        <taxon>Pseudomonadati</taxon>
        <taxon>Planctomycetota</taxon>
        <taxon>Planctomycetia</taxon>
        <taxon>Gemmatales</taxon>
        <taxon>Gemmataceae</taxon>
        <taxon>Limnoglobus</taxon>
    </lineage>
</organism>
<evidence type="ECO:0000256" key="1">
    <source>
        <dbReference type="ARBA" id="ARBA00022801"/>
    </source>
</evidence>
<dbReference type="AlphaFoldDB" id="A0A5C1ADQ8"/>
<dbReference type="KEGG" id="lrs:PX52LOC_04355"/>
<dbReference type="Pfam" id="PF07228">
    <property type="entry name" value="SpoIIE"/>
    <property type="match status" value="1"/>
</dbReference>
<name>A0A5C1ADQ8_9BACT</name>
<dbReference type="OrthoDB" id="247273at2"/>
<dbReference type="GO" id="GO:0016791">
    <property type="term" value="F:phosphatase activity"/>
    <property type="evidence" value="ECO:0007669"/>
    <property type="project" value="TreeGrafter"/>
</dbReference>
<evidence type="ECO:0000313" key="4">
    <source>
        <dbReference type="Proteomes" id="UP000324974"/>
    </source>
</evidence>
<feature type="domain" description="PPM-type phosphatase" evidence="2">
    <location>
        <begin position="212"/>
        <end position="431"/>
    </location>
</feature>
<protein>
    <submittedName>
        <fullName evidence="3">Serine/threonine-protein phosphatase</fullName>
    </submittedName>
</protein>
<dbReference type="InterPro" id="IPR036457">
    <property type="entry name" value="PPM-type-like_dom_sf"/>
</dbReference>
<sequence length="433" mass="48064">MNLAPDFFDTRTRNWRARLAISSDLMRELSRYSDPQEMYRVFAWRMGQLFPTSRQLTLSRRGVEPPDVRVTRFNLWKDMPDPIAHWDRFPVVTGGLFEELLYADEPRLIDDLVVADNDPAAGFLEGQRSLLAIPVFEHGTVLYTVVLTRDEPNAFAPEQVPELVWMTNLFGRAAQTLVLSQRLKKAYEATDAEIREIAELQHSLLPAELPQVSGLEVAVHYRTANRAGGDYYDFFPQPDGTLGVLIADVSGHGTPAAVLMAITHSIAHAATAKPGRPGAFLTHLNTNLVDRYNRHSGSFITAFAAVFDPANHTLTYASAGHVPPRVLRAEDDLLVPLNRVQRLPLGINPPGTMYPEQTIRFGPGDQVVFFTDGVTETINRDGDVFGVERLDNCLAAPAANAEAMLSRILSDLDAFTNGRPTDDRTVVVVRHVA</sequence>
<dbReference type="SUPFAM" id="SSF81606">
    <property type="entry name" value="PP2C-like"/>
    <property type="match status" value="1"/>
</dbReference>
<dbReference type="Gene3D" id="3.60.40.10">
    <property type="entry name" value="PPM-type phosphatase domain"/>
    <property type="match status" value="1"/>
</dbReference>
<dbReference type="SMART" id="SM00331">
    <property type="entry name" value="PP2C_SIG"/>
    <property type="match status" value="1"/>
</dbReference>
<keyword evidence="1" id="KW-0378">Hydrolase</keyword>
<reference evidence="4" key="1">
    <citation type="submission" date="2019-08" db="EMBL/GenBank/DDBJ databases">
        <title>Limnoglobus roseus gen. nov., sp. nov., a novel freshwater planctomycete with a giant genome from the family Gemmataceae.</title>
        <authorList>
            <person name="Kulichevskaya I.S."/>
            <person name="Naumoff D.G."/>
            <person name="Miroshnikov K."/>
            <person name="Ivanova A."/>
            <person name="Philippov D.A."/>
            <person name="Hakobyan A."/>
            <person name="Rijpstra I.C."/>
            <person name="Sinninghe Damste J.S."/>
            <person name="Liesack W."/>
            <person name="Dedysh S.N."/>
        </authorList>
    </citation>
    <scope>NUCLEOTIDE SEQUENCE [LARGE SCALE GENOMIC DNA]</scope>
    <source>
        <strain evidence="4">PX52</strain>
    </source>
</reference>
<gene>
    <name evidence="3" type="ORF">PX52LOC_04355</name>
</gene>
<keyword evidence="4" id="KW-1185">Reference proteome</keyword>
<proteinExistence type="predicted"/>
<evidence type="ECO:0000259" key="2">
    <source>
        <dbReference type="SMART" id="SM00331"/>
    </source>
</evidence>
<dbReference type="InterPro" id="IPR001932">
    <property type="entry name" value="PPM-type_phosphatase-like_dom"/>
</dbReference>
<dbReference type="PANTHER" id="PTHR43156:SF2">
    <property type="entry name" value="STAGE II SPORULATION PROTEIN E"/>
    <property type="match status" value="1"/>
</dbReference>
<dbReference type="PANTHER" id="PTHR43156">
    <property type="entry name" value="STAGE II SPORULATION PROTEIN E-RELATED"/>
    <property type="match status" value="1"/>
</dbReference>